<feature type="chain" id="PRO_5046431037" description="Alpha/beta hydrolase" evidence="1">
    <location>
        <begin position="19"/>
        <end position="330"/>
    </location>
</feature>
<dbReference type="Gene3D" id="3.40.50.1820">
    <property type="entry name" value="alpha/beta hydrolase"/>
    <property type="match status" value="1"/>
</dbReference>
<organism evidence="2 3">
    <name type="scientific">Maribacter confluentis</name>
    <dbReference type="NCBI Taxonomy" id="1656093"/>
    <lineage>
        <taxon>Bacteria</taxon>
        <taxon>Pseudomonadati</taxon>
        <taxon>Bacteroidota</taxon>
        <taxon>Flavobacteriia</taxon>
        <taxon>Flavobacteriales</taxon>
        <taxon>Flavobacteriaceae</taxon>
        <taxon>Maribacter</taxon>
    </lineage>
</organism>
<dbReference type="RefSeq" id="WP_304437237.1">
    <property type="nucleotide sequence ID" value="NZ_JAUKUC010000001.1"/>
</dbReference>
<evidence type="ECO:0000313" key="3">
    <source>
        <dbReference type="Proteomes" id="UP001168579"/>
    </source>
</evidence>
<accession>A0ABT8RUK8</accession>
<dbReference type="EMBL" id="JAUKUC010000001">
    <property type="protein sequence ID" value="MDO1514582.1"/>
    <property type="molecule type" value="Genomic_DNA"/>
</dbReference>
<gene>
    <name evidence="2" type="ORF">Q2T41_18160</name>
</gene>
<keyword evidence="3" id="KW-1185">Reference proteome</keyword>
<proteinExistence type="predicted"/>
<protein>
    <recommendedName>
        <fullName evidence="4">Alpha/beta hydrolase</fullName>
    </recommendedName>
</protein>
<sequence length="330" mass="37464">MRTLTNILILLLSVSVFGQTSEINLSETILKNLDKISIDIVDNTYLYVNDEDSNELFYYALKPKKKIKGTLILLPPTAERAEDVMNNNAKLAELAYENGILLIIPSINYNLYLDKTTMAFLNTTFEKAISKYQAPKEKIIVGGFSLGAMNAIRYVEISKENPDLTSIQPVGVYGIDPPLDWVRLYNSFLRTKELNFSEPAVNESTVYLEKLEKEFGGSPEKVPSVYIKNSMYSRTEKNGGNAKFLIETPIRIYADPDIEWYLKERQRDLYDISVLNQSAMINQLQIMGNKNAELITALGKGFRANGMRQPHSWSIAEPKGLIEWIIDILQ</sequence>
<feature type="signal peptide" evidence="1">
    <location>
        <begin position="1"/>
        <end position="18"/>
    </location>
</feature>
<reference evidence="2" key="2">
    <citation type="submission" date="2023-06" db="EMBL/GenBank/DDBJ databases">
        <authorList>
            <person name="Lucena T."/>
            <person name="Sun Q."/>
        </authorList>
    </citation>
    <scope>NUCLEOTIDE SEQUENCE</scope>
    <source>
        <strain evidence="2">CECT 8869</strain>
    </source>
</reference>
<evidence type="ECO:0000256" key="1">
    <source>
        <dbReference type="SAM" id="SignalP"/>
    </source>
</evidence>
<dbReference type="Proteomes" id="UP001168579">
    <property type="component" value="Unassembled WGS sequence"/>
</dbReference>
<comment type="caution">
    <text evidence="2">The sequence shown here is derived from an EMBL/GenBank/DDBJ whole genome shotgun (WGS) entry which is preliminary data.</text>
</comment>
<keyword evidence="1" id="KW-0732">Signal</keyword>
<evidence type="ECO:0008006" key="4">
    <source>
        <dbReference type="Google" id="ProtNLM"/>
    </source>
</evidence>
<evidence type="ECO:0000313" key="2">
    <source>
        <dbReference type="EMBL" id="MDO1514582.1"/>
    </source>
</evidence>
<name>A0ABT8RUK8_9FLAO</name>
<reference evidence="2" key="1">
    <citation type="journal article" date="2014" name="Int. J. Syst. Evol. Microbiol.">
        <title>Complete genome of a new Firmicutes species belonging to the dominant human colonic microbiota ('Ruminococcus bicirculans') reveals two chromosomes and a selective capacity to utilize plant glucans.</title>
        <authorList>
            <consortium name="NISC Comparative Sequencing Program"/>
            <person name="Wegmann U."/>
            <person name="Louis P."/>
            <person name="Goesmann A."/>
            <person name="Henrissat B."/>
            <person name="Duncan S.H."/>
            <person name="Flint H.J."/>
        </authorList>
    </citation>
    <scope>NUCLEOTIDE SEQUENCE</scope>
    <source>
        <strain evidence="2">CECT 8869</strain>
    </source>
</reference>
<dbReference type="SUPFAM" id="SSF53474">
    <property type="entry name" value="alpha/beta-Hydrolases"/>
    <property type="match status" value="1"/>
</dbReference>
<dbReference type="InterPro" id="IPR029058">
    <property type="entry name" value="AB_hydrolase_fold"/>
</dbReference>